<dbReference type="Proteomes" id="UP000887565">
    <property type="component" value="Unplaced"/>
</dbReference>
<evidence type="ECO:0000313" key="2">
    <source>
        <dbReference type="WBParaSite" id="nRc.2.0.1.t09333-RA"/>
    </source>
</evidence>
<keyword evidence="1" id="KW-1185">Reference proteome</keyword>
<protein>
    <submittedName>
        <fullName evidence="2">Uncharacterized protein</fullName>
    </submittedName>
</protein>
<dbReference type="AlphaFoldDB" id="A0A915I5C0"/>
<name>A0A915I5C0_ROMCU</name>
<accession>A0A915I5C0</accession>
<organism evidence="1 2">
    <name type="scientific">Romanomermis culicivorax</name>
    <name type="common">Nematode worm</name>
    <dbReference type="NCBI Taxonomy" id="13658"/>
    <lineage>
        <taxon>Eukaryota</taxon>
        <taxon>Metazoa</taxon>
        <taxon>Ecdysozoa</taxon>
        <taxon>Nematoda</taxon>
        <taxon>Enoplea</taxon>
        <taxon>Dorylaimia</taxon>
        <taxon>Mermithida</taxon>
        <taxon>Mermithoidea</taxon>
        <taxon>Mermithidae</taxon>
        <taxon>Romanomermis</taxon>
    </lineage>
</organism>
<sequence>MLTQIVGILMHNHAPTDNRVFAHNTYAMIRNINLRHAIAVGDNVAQITDVSHFILRKLSGSKKLPVLFPQPWRPGLYDGSNLTGSDLEDDDHRRAVALPPGRGCLGVSLRIEFSCEFQYEKCCSTSDKRE</sequence>
<evidence type="ECO:0000313" key="1">
    <source>
        <dbReference type="Proteomes" id="UP000887565"/>
    </source>
</evidence>
<dbReference type="WBParaSite" id="nRc.2.0.1.t09333-RA">
    <property type="protein sequence ID" value="nRc.2.0.1.t09333-RA"/>
    <property type="gene ID" value="nRc.2.0.1.g09333"/>
</dbReference>
<reference evidence="2" key="1">
    <citation type="submission" date="2022-11" db="UniProtKB">
        <authorList>
            <consortium name="WormBaseParasite"/>
        </authorList>
    </citation>
    <scope>IDENTIFICATION</scope>
</reference>
<proteinExistence type="predicted"/>